<proteinExistence type="predicted"/>
<dbReference type="Proteomes" id="UP000823775">
    <property type="component" value="Unassembled WGS sequence"/>
</dbReference>
<accession>A0ABS8RG46</accession>
<protein>
    <submittedName>
        <fullName evidence="2">Uncharacterized protein</fullName>
    </submittedName>
</protein>
<evidence type="ECO:0000313" key="3">
    <source>
        <dbReference type="Proteomes" id="UP000823775"/>
    </source>
</evidence>
<keyword evidence="3" id="KW-1185">Reference proteome</keyword>
<dbReference type="EMBL" id="JACEIK010000002">
    <property type="protein sequence ID" value="MCD7445891.1"/>
    <property type="molecule type" value="Genomic_DNA"/>
</dbReference>
<feature type="compositionally biased region" description="Basic and acidic residues" evidence="1">
    <location>
        <begin position="1"/>
        <end position="29"/>
    </location>
</feature>
<comment type="caution">
    <text evidence="2">The sequence shown here is derived from an EMBL/GenBank/DDBJ whole genome shotgun (WGS) entry which is preliminary data.</text>
</comment>
<evidence type="ECO:0000256" key="1">
    <source>
        <dbReference type="SAM" id="MobiDB-lite"/>
    </source>
</evidence>
<feature type="region of interest" description="Disordered" evidence="1">
    <location>
        <begin position="1"/>
        <end position="33"/>
    </location>
</feature>
<reference evidence="2 3" key="1">
    <citation type="journal article" date="2021" name="BMC Genomics">
        <title>Datura genome reveals duplications of psychoactive alkaloid biosynthetic genes and high mutation rate following tissue culture.</title>
        <authorList>
            <person name="Rajewski A."/>
            <person name="Carter-House D."/>
            <person name="Stajich J."/>
            <person name="Litt A."/>
        </authorList>
    </citation>
    <scope>NUCLEOTIDE SEQUENCE [LARGE SCALE GENOMIC DNA]</scope>
    <source>
        <strain evidence="2">AR-01</strain>
    </source>
</reference>
<gene>
    <name evidence="2" type="ORF">HAX54_015616</name>
</gene>
<organism evidence="2 3">
    <name type="scientific">Datura stramonium</name>
    <name type="common">Jimsonweed</name>
    <name type="synonym">Common thornapple</name>
    <dbReference type="NCBI Taxonomy" id="4076"/>
    <lineage>
        <taxon>Eukaryota</taxon>
        <taxon>Viridiplantae</taxon>
        <taxon>Streptophyta</taxon>
        <taxon>Embryophyta</taxon>
        <taxon>Tracheophyta</taxon>
        <taxon>Spermatophyta</taxon>
        <taxon>Magnoliopsida</taxon>
        <taxon>eudicotyledons</taxon>
        <taxon>Gunneridae</taxon>
        <taxon>Pentapetalae</taxon>
        <taxon>asterids</taxon>
        <taxon>lamiids</taxon>
        <taxon>Solanales</taxon>
        <taxon>Solanaceae</taxon>
        <taxon>Solanoideae</taxon>
        <taxon>Datureae</taxon>
        <taxon>Datura</taxon>
    </lineage>
</organism>
<evidence type="ECO:0000313" key="2">
    <source>
        <dbReference type="EMBL" id="MCD7445891.1"/>
    </source>
</evidence>
<sequence length="97" mass="10855">MNTDTKRETREERVGNGKEESNHDSERLHGGSLQTFPTVCFGVMVRPSDRSGFDRQASWGNSMGRPEHRLRPGSAGATRNFDEKTPFLSHNAPIGRL</sequence>
<name>A0ABS8RG46_DATST</name>
<feature type="region of interest" description="Disordered" evidence="1">
    <location>
        <begin position="50"/>
        <end position="97"/>
    </location>
</feature>